<protein>
    <submittedName>
        <fullName evidence="1">Uncharacterized protein</fullName>
    </submittedName>
</protein>
<organism evidence="1 2">
    <name type="scientific">Fusarium keratoplasticum</name>
    <dbReference type="NCBI Taxonomy" id="1328300"/>
    <lineage>
        <taxon>Eukaryota</taxon>
        <taxon>Fungi</taxon>
        <taxon>Dikarya</taxon>
        <taxon>Ascomycota</taxon>
        <taxon>Pezizomycotina</taxon>
        <taxon>Sordariomycetes</taxon>
        <taxon>Hypocreomycetidae</taxon>
        <taxon>Hypocreales</taxon>
        <taxon>Nectriaceae</taxon>
        <taxon>Fusarium</taxon>
        <taxon>Fusarium solani species complex</taxon>
    </lineage>
</organism>
<keyword evidence="2" id="KW-1185">Reference proteome</keyword>
<proteinExistence type="predicted"/>
<accession>A0ACC0QQX0</accession>
<comment type="caution">
    <text evidence="1">The sequence shown here is derived from an EMBL/GenBank/DDBJ whole genome shotgun (WGS) entry which is preliminary data.</text>
</comment>
<evidence type="ECO:0000313" key="1">
    <source>
        <dbReference type="EMBL" id="KAI8663753.1"/>
    </source>
</evidence>
<dbReference type="EMBL" id="CM046509">
    <property type="protein sequence ID" value="KAI8663753.1"/>
    <property type="molecule type" value="Genomic_DNA"/>
</dbReference>
<reference evidence="1" key="1">
    <citation type="submission" date="2022-06" db="EMBL/GenBank/DDBJ databases">
        <title>Fusarium solani species complex genomes reveal bases of compartmentalisation and animal pathogenesis.</title>
        <authorList>
            <person name="Tsai I.J."/>
        </authorList>
    </citation>
    <scope>NUCLEOTIDE SEQUENCE</scope>
    <source>
        <strain evidence="1">Fu6.1</strain>
    </source>
</reference>
<evidence type="ECO:0000313" key="2">
    <source>
        <dbReference type="Proteomes" id="UP001065298"/>
    </source>
</evidence>
<gene>
    <name evidence="1" type="ORF">NCS57_00977500</name>
</gene>
<sequence length="325" mass="36085">MVASVSGTPRDPPTETFNPANPTSITPGISDFAAFKDAIQQGNIEAVRALVEKGADVNSWLPGEGTVLQIALEVAEPQIECIRMLLDNGANIYNKGDTFGNALTRAVDNGLDDVLDLMVQGGYVRNEAELPPDQRLENDMTILHVAVCCRNRRALKRLLESPAKEMTDHQDTWRRTPLHYATQTYSEALHWAQVSVDVNAKWYPTPGSTECEIAQVLVDNGARGDIPDVWGGSTALQNAFQNFTTYDVANIVFPATLVDMSRWAETVRYVLERPEMHILYNETGGSLITTSELEASETSELTFNHFLLFQVLPRRELNFNKTSLL</sequence>
<name>A0ACC0QQX0_9HYPO</name>
<dbReference type="Proteomes" id="UP001065298">
    <property type="component" value="Chromosome 7"/>
</dbReference>